<organism evidence="1 2">
    <name type="scientific">Zasmidium cellare</name>
    <name type="common">Wine cellar mold</name>
    <name type="synonym">Racodium cellare</name>
    <dbReference type="NCBI Taxonomy" id="395010"/>
    <lineage>
        <taxon>Eukaryota</taxon>
        <taxon>Fungi</taxon>
        <taxon>Dikarya</taxon>
        <taxon>Ascomycota</taxon>
        <taxon>Pezizomycotina</taxon>
        <taxon>Dothideomycetes</taxon>
        <taxon>Dothideomycetidae</taxon>
        <taxon>Mycosphaerellales</taxon>
        <taxon>Mycosphaerellaceae</taxon>
        <taxon>Zasmidium</taxon>
    </lineage>
</organism>
<reference evidence="1 2" key="1">
    <citation type="journal article" date="2023" name="G3 (Bethesda)">
        <title>A chromosome-level genome assembly of Zasmidium syzygii isolated from banana leaves.</title>
        <authorList>
            <person name="van Westerhoven A.C."/>
            <person name="Mehrabi R."/>
            <person name="Talebi R."/>
            <person name="Steentjes M.B.F."/>
            <person name="Corcolon B."/>
            <person name="Chong P.A."/>
            <person name="Kema G.H.J."/>
            <person name="Seidl M.F."/>
        </authorList>
    </citation>
    <scope>NUCLEOTIDE SEQUENCE [LARGE SCALE GENOMIC DNA]</scope>
    <source>
        <strain evidence="1 2">P124</strain>
    </source>
</reference>
<evidence type="ECO:0000313" key="1">
    <source>
        <dbReference type="EMBL" id="KAK4500629.1"/>
    </source>
</evidence>
<dbReference type="EMBL" id="JAXOVC010000006">
    <property type="protein sequence ID" value="KAK4500629.1"/>
    <property type="molecule type" value="Genomic_DNA"/>
</dbReference>
<name>A0ABR0EGJ0_ZASCE</name>
<gene>
    <name evidence="1" type="ORF">PRZ48_008818</name>
</gene>
<dbReference type="Proteomes" id="UP001305779">
    <property type="component" value="Unassembled WGS sequence"/>
</dbReference>
<comment type="caution">
    <text evidence="1">The sequence shown here is derived from an EMBL/GenBank/DDBJ whole genome shotgun (WGS) entry which is preliminary data.</text>
</comment>
<accession>A0ABR0EGJ0</accession>
<proteinExistence type="predicted"/>
<keyword evidence="2" id="KW-1185">Reference proteome</keyword>
<evidence type="ECO:0000313" key="2">
    <source>
        <dbReference type="Proteomes" id="UP001305779"/>
    </source>
</evidence>
<sequence length="68" mass="7419">MAKAQLQKSTPDLRQDGSALCAHRVGIYTRRTYTKDSQASEQDVQKFMQSATATATCSGLGTSEAQHR</sequence>
<protein>
    <submittedName>
        <fullName evidence="1">Uncharacterized protein</fullName>
    </submittedName>
</protein>